<evidence type="ECO:0000313" key="1">
    <source>
        <dbReference type="EMBL" id="TKB53079.1"/>
    </source>
</evidence>
<dbReference type="OrthoDB" id="5292295at2"/>
<keyword evidence="2" id="KW-1185">Reference proteome</keyword>
<keyword evidence="1" id="KW-0378">Hydrolase</keyword>
<protein>
    <submittedName>
        <fullName evidence="1">HNH endonuclease</fullName>
    </submittedName>
</protein>
<sequence length="383" mass="45400">MAYPRNDNPLEELILEIREQQALQSQAYKTIELNRTHLAIRSDCQKVIEQTSKKIRELKLGSNISPREYDVYMGELETKLAIYELHNPAPQKPQPCAHNITEWRLRYNRDSSTRVVEQCLSCGRNLRDRRKADSPGWEHYPIFDKSIQRVEDNEYRVWCEKRGEVVSEHLRNNRTYANFNREEFVKEYTKTNPEPTYPEYCDHPQTELTLRKFSPSNLSVVEQCQVCGKHVRSIPKKTVLDINSLSAFDENLEEQTRNIWIQWNNRLHNASKKANLEKIEEIRRKISLGEVTDEDSSTFGTYYNTEEWSKTRDRILNRDEWQCQSCHKPAQCVHHIVYDRLGRENDLDLISLCHNCHDGVHAYQDTQMYGYRMTPSEIMHSRF</sequence>
<name>A0A4U1BKQ6_9GAMM</name>
<keyword evidence="1" id="KW-0255">Endonuclease</keyword>
<reference evidence="1 2" key="1">
    <citation type="submission" date="2019-04" db="EMBL/GenBank/DDBJ databases">
        <authorList>
            <person name="Hwang J.C."/>
        </authorList>
    </citation>
    <scope>NUCLEOTIDE SEQUENCE [LARGE SCALE GENOMIC DNA]</scope>
    <source>
        <strain evidence="1 2">IMCC35002</strain>
    </source>
</reference>
<evidence type="ECO:0000313" key="2">
    <source>
        <dbReference type="Proteomes" id="UP000305675"/>
    </source>
</evidence>
<dbReference type="RefSeq" id="WP_136864331.1">
    <property type="nucleotide sequence ID" value="NZ_SWCJ01000013.1"/>
</dbReference>
<keyword evidence="1" id="KW-0540">Nuclease</keyword>
<dbReference type="AlphaFoldDB" id="A0A4U1BKQ6"/>
<accession>A0A4U1BKQ6</accession>
<dbReference type="EMBL" id="SWCJ01000013">
    <property type="protein sequence ID" value="TKB53079.1"/>
    <property type="molecule type" value="Genomic_DNA"/>
</dbReference>
<gene>
    <name evidence="1" type="ORF">FCL42_15515</name>
</gene>
<proteinExistence type="predicted"/>
<organism evidence="1 2">
    <name type="scientific">Ferrimonas aestuarii</name>
    <dbReference type="NCBI Taxonomy" id="2569539"/>
    <lineage>
        <taxon>Bacteria</taxon>
        <taxon>Pseudomonadati</taxon>
        <taxon>Pseudomonadota</taxon>
        <taxon>Gammaproteobacteria</taxon>
        <taxon>Alteromonadales</taxon>
        <taxon>Ferrimonadaceae</taxon>
        <taxon>Ferrimonas</taxon>
    </lineage>
</organism>
<dbReference type="GO" id="GO:0004519">
    <property type="term" value="F:endonuclease activity"/>
    <property type="evidence" value="ECO:0007669"/>
    <property type="project" value="UniProtKB-KW"/>
</dbReference>
<dbReference type="Proteomes" id="UP000305675">
    <property type="component" value="Unassembled WGS sequence"/>
</dbReference>
<comment type="caution">
    <text evidence="1">The sequence shown here is derived from an EMBL/GenBank/DDBJ whole genome shotgun (WGS) entry which is preliminary data.</text>
</comment>